<evidence type="ECO:0000313" key="1">
    <source>
        <dbReference type="EMBL" id="MBB5039465.1"/>
    </source>
</evidence>
<dbReference type="InterPro" id="IPR026350">
    <property type="entry name" value="GxxExxY"/>
</dbReference>
<proteinExistence type="predicted"/>
<sequence>MDVQDLPHIVIRACMQVHATLGPGLTREAYEECLAVELRTLEIPYERGKPLNFIYRGQQILAAASLDFVIEEALMVRVLACEEMPEMERRGMETWLKLSGLKTGLIVNFQVPVLRKGIHRISLKRRENPGTNDSQK</sequence>
<dbReference type="Pfam" id="PF13366">
    <property type="entry name" value="PDDEXK_3"/>
    <property type="match status" value="1"/>
</dbReference>
<name>A0A7W7YNY5_9BACT</name>
<dbReference type="NCBIfam" id="TIGR04256">
    <property type="entry name" value="GxxExxY"/>
    <property type="match status" value="1"/>
</dbReference>
<dbReference type="Proteomes" id="UP000534294">
    <property type="component" value="Unassembled WGS sequence"/>
</dbReference>
<dbReference type="RefSeq" id="WP_184211257.1">
    <property type="nucleotide sequence ID" value="NZ_JACHIF010000008.1"/>
</dbReference>
<reference evidence="1 2" key="1">
    <citation type="submission" date="2020-08" db="EMBL/GenBank/DDBJ databases">
        <title>Genomic Encyclopedia of Type Strains, Phase IV (KMG-IV): sequencing the most valuable type-strain genomes for metagenomic binning, comparative biology and taxonomic classification.</title>
        <authorList>
            <person name="Goeker M."/>
        </authorList>
    </citation>
    <scope>NUCLEOTIDE SEQUENCE [LARGE SCALE GENOMIC DNA]</scope>
    <source>
        <strain evidence="1 2">DSM 12251</strain>
    </source>
</reference>
<comment type="caution">
    <text evidence="1">The sequence shown here is derived from an EMBL/GenBank/DDBJ whole genome shotgun (WGS) entry which is preliminary data.</text>
</comment>
<dbReference type="EMBL" id="JACHIF010000008">
    <property type="protein sequence ID" value="MBB5039465.1"/>
    <property type="molecule type" value="Genomic_DNA"/>
</dbReference>
<dbReference type="AlphaFoldDB" id="A0A7W7YNY5"/>
<organism evidence="1 2">
    <name type="scientific">Prosthecobacter dejongeii</name>
    <dbReference type="NCBI Taxonomy" id="48465"/>
    <lineage>
        <taxon>Bacteria</taxon>
        <taxon>Pseudomonadati</taxon>
        <taxon>Verrucomicrobiota</taxon>
        <taxon>Verrucomicrobiia</taxon>
        <taxon>Verrucomicrobiales</taxon>
        <taxon>Verrucomicrobiaceae</taxon>
        <taxon>Prosthecobacter</taxon>
    </lineage>
</organism>
<keyword evidence="2" id="KW-1185">Reference proteome</keyword>
<evidence type="ECO:0000313" key="2">
    <source>
        <dbReference type="Proteomes" id="UP000534294"/>
    </source>
</evidence>
<accession>A0A7W7YNY5</accession>
<gene>
    <name evidence="1" type="ORF">HNQ64_003737</name>
</gene>
<protein>
    <submittedName>
        <fullName evidence="1">GxxExxY protein</fullName>
    </submittedName>
</protein>